<proteinExistence type="inferred from homology"/>
<evidence type="ECO:0000259" key="12">
    <source>
        <dbReference type="Pfam" id="PF25140"/>
    </source>
</evidence>
<feature type="transmembrane region" description="Helical" evidence="10">
    <location>
        <begin position="47"/>
        <end position="68"/>
    </location>
</feature>
<comment type="subcellular location">
    <subcellularLocation>
        <location evidence="1">Endoplasmic reticulum membrane</location>
        <topology evidence="1">Multi-pass membrane protein</topology>
    </subcellularLocation>
</comment>
<dbReference type="Pfam" id="PF25140">
    <property type="entry name" value="PGAP1_TMD"/>
    <property type="match status" value="1"/>
</dbReference>
<feature type="transmembrane region" description="Helical" evidence="10">
    <location>
        <begin position="927"/>
        <end position="951"/>
    </location>
</feature>
<dbReference type="InterPro" id="IPR056824">
    <property type="entry name" value="PGAP1_TMD"/>
</dbReference>
<evidence type="ECO:0000256" key="6">
    <source>
        <dbReference type="ARBA" id="ARBA00022824"/>
    </source>
</evidence>
<evidence type="ECO:0000256" key="5">
    <source>
        <dbReference type="ARBA" id="ARBA00022801"/>
    </source>
</evidence>
<reference evidence="14" key="1">
    <citation type="submission" date="2018-06" db="EMBL/GenBank/DDBJ databases">
        <authorList>
            <person name="Guldener U."/>
        </authorList>
    </citation>
    <scope>NUCLEOTIDE SEQUENCE [LARGE SCALE GENOMIC DNA]</scope>
    <source>
        <strain evidence="14">UTAD17</strain>
    </source>
</reference>
<accession>A0A376B4J3</accession>
<feature type="transmembrane region" description="Helical" evidence="10">
    <location>
        <begin position="1012"/>
        <end position="1030"/>
    </location>
</feature>
<keyword evidence="7 10" id="KW-0653">Protein transport</keyword>
<evidence type="ECO:0000256" key="3">
    <source>
        <dbReference type="ARBA" id="ARBA00022448"/>
    </source>
</evidence>
<dbReference type="InterPro" id="IPR012908">
    <property type="entry name" value="PGAP1-ab_dom-like"/>
</dbReference>
<dbReference type="Gene3D" id="3.40.50.1820">
    <property type="entry name" value="alpha/beta hydrolase"/>
    <property type="match status" value="1"/>
</dbReference>
<dbReference type="PANTHER" id="PTHR15495:SF7">
    <property type="entry name" value="GPI INOSITOL-DEACYLASE"/>
    <property type="match status" value="1"/>
</dbReference>
<evidence type="ECO:0000259" key="11">
    <source>
        <dbReference type="Pfam" id="PF07819"/>
    </source>
</evidence>
<dbReference type="GO" id="GO:0050185">
    <property type="term" value="F:phosphatidylinositol deacylase activity"/>
    <property type="evidence" value="ECO:0007669"/>
    <property type="project" value="TreeGrafter"/>
</dbReference>
<feature type="transmembrane region" description="Helical" evidence="10">
    <location>
        <begin position="733"/>
        <end position="756"/>
    </location>
</feature>
<keyword evidence="3 10" id="KW-0813">Transport</keyword>
<dbReference type="InterPro" id="IPR039529">
    <property type="entry name" value="PGAP1/BST1"/>
</dbReference>
<keyword evidence="6 10" id="KW-0256">Endoplasmic reticulum</keyword>
<evidence type="ECO:0000313" key="14">
    <source>
        <dbReference type="Proteomes" id="UP000262825"/>
    </source>
</evidence>
<dbReference type="GO" id="GO:0015031">
    <property type="term" value="P:protein transport"/>
    <property type="evidence" value="ECO:0007669"/>
    <property type="project" value="UniProtKB-KW"/>
</dbReference>
<feature type="domain" description="GPI inositol-deacylase transmembrane" evidence="12">
    <location>
        <begin position="701"/>
        <end position="1027"/>
    </location>
</feature>
<feature type="transmembrane region" description="Helical" evidence="10">
    <location>
        <begin position="798"/>
        <end position="821"/>
    </location>
</feature>
<feature type="transmembrane region" description="Helical" evidence="10">
    <location>
        <begin position="877"/>
        <end position="901"/>
    </location>
</feature>
<dbReference type="FunFam" id="3.40.50.1820:FF:000056">
    <property type="entry name" value="GPI inositol-deacylase"/>
    <property type="match status" value="1"/>
</dbReference>
<evidence type="ECO:0000256" key="1">
    <source>
        <dbReference type="ARBA" id="ARBA00004477"/>
    </source>
</evidence>
<dbReference type="PANTHER" id="PTHR15495">
    <property type="entry name" value="NEGATIVE REGULATOR OF VESICLE FORMATION-RELATED"/>
    <property type="match status" value="1"/>
</dbReference>
<name>A0A376B4J3_9ASCO</name>
<evidence type="ECO:0000256" key="10">
    <source>
        <dbReference type="RuleBase" id="RU365011"/>
    </source>
</evidence>
<keyword evidence="8 10" id="KW-1133">Transmembrane helix</keyword>
<feature type="domain" description="GPI inositol-deacylase PGAP1-like alpha/beta" evidence="11">
    <location>
        <begin position="126"/>
        <end position="368"/>
    </location>
</feature>
<evidence type="ECO:0000256" key="8">
    <source>
        <dbReference type="ARBA" id="ARBA00022989"/>
    </source>
</evidence>
<dbReference type="Pfam" id="PF25141">
    <property type="entry name" value="PGAP1_2nd"/>
    <property type="match status" value="1"/>
</dbReference>
<evidence type="ECO:0000256" key="2">
    <source>
        <dbReference type="ARBA" id="ARBA00006931"/>
    </source>
</evidence>
<feature type="transmembrane region" description="Helical" evidence="10">
    <location>
        <begin position="987"/>
        <end position="1006"/>
    </location>
</feature>
<keyword evidence="14" id="KW-1185">Reference proteome</keyword>
<evidence type="ECO:0000256" key="9">
    <source>
        <dbReference type="ARBA" id="ARBA00023136"/>
    </source>
</evidence>
<dbReference type="GO" id="GO:0006888">
    <property type="term" value="P:endoplasmic reticulum to Golgi vesicle-mediated transport"/>
    <property type="evidence" value="ECO:0007669"/>
    <property type="project" value="TreeGrafter"/>
</dbReference>
<dbReference type="AlphaFoldDB" id="A0A376B4J3"/>
<protein>
    <recommendedName>
        <fullName evidence="10">GPI inositol-deacylase</fullName>
        <ecNumber evidence="10">3.1.-.-</ecNumber>
    </recommendedName>
</protein>
<sequence>MLFSQDPTIISLSSTDSLSARSISVKPSVKKSEYEENIIPKLKYGRALKLAISMGVLFILFLISFSFFTKFEGADTPECRPIYMYPSYAKIDGFDHKHTRFAPKYHLYLYREQGKDILPLEDDKIQLNGVPVLFIPGNAGSFKQVRSIAAAAANIYYDSFDTIKNSQNTHNLDFFTADFNEDFTAFHGRTMLDQAEYVNDAVKYILSLYASSSKAKNFDTYGPLPKSVILIGHSMGGIVAKVMPTLRNYIPESINTIITLSSPHSTAPVTFDGDILKIYNKINRFWEAQYRDSNSFFYNNVSLISITGGILDNVLPADYTSIESIIPYKNGFTVYTTTISGVWTSIDHLAIVWCDQLRTIVAKSLLEIVDKYSSMKTISLSGRMKVFRKKYLSGFEVEAAQDYNVVSLPGEHIKKYEDAYFKNSIVVESDTYVSINSSFPETFDRHYILNLPLKSEELNFNLITSSKDNLELLFCQRNVKRIELDNLTEESQLRCVSALDDLNMIPNFLLDSSSASSPGNKNGHHPFHMMSINSTILSRYDTIIMSLKSSSNAFADFELTTRESTETLNINLFMLFFKGCTILVDNNKLVNGFRLPHLWTSLVSLNVFAKQSYVENTFKPFIRQYIEQPFETKWHIIKGTDGMNVKINQHNVSPYIPVELTHDKSLKMAVMKSYNTKLTLKLGIDWGYTFKMLFIRYRLIIASLPFSLVCLALLVQFRFYIKSGNKFFPSFKAGLVYIIETHLTLLLTMSAILSIVTNYLNIQHLLYLTDPIGLNDPFFPSGKNVNTNNYYLGLREIFMAWLGPFFCLISIMILYLLATLFDGIEYISYKAYSLICVAKPLHSLDIGLGPNIVSTNQATGIEHNIFNKRRIVGATSLICLVLFYIPYQFAFVILFVLQLLVCIKMSKLLGRTDDLHCTNLRNYNNSILMFFLFVLPINVPVVIVFLHNFAINWETPFRSHHNCLSIISIILLVESNTAYRIPRFSEFTGRVLLLLLGFSVYFSVVYGVRNLYGIHILLNICCAWLFMNSLNKKNLGYYSK</sequence>
<dbReference type="GO" id="GO:0005789">
    <property type="term" value="C:endoplasmic reticulum membrane"/>
    <property type="evidence" value="ECO:0007669"/>
    <property type="project" value="UniProtKB-SubCell"/>
</dbReference>
<feature type="transmembrane region" description="Helical" evidence="10">
    <location>
        <begin position="699"/>
        <end position="721"/>
    </location>
</feature>
<gene>
    <name evidence="13" type="ORF">SCODWIG_00801</name>
</gene>
<keyword evidence="4 10" id="KW-0812">Transmembrane</keyword>
<evidence type="ECO:0000313" key="13">
    <source>
        <dbReference type="EMBL" id="SSD59040.1"/>
    </source>
</evidence>
<keyword evidence="5 10" id="KW-0378">Hydrolase</keyword>
<dbReference type="EMBL" id="UFAJ01000081">
    <property type="protein sequence ID" value="SSD59040.1"/>
    <property type="molecule type" value="Genomic_DNA"/>
</dbReference>
<dbReference type="EC" id="3.1.-.-" evidence="10"/>
<dbReference type="SUPFAM" id="SSF53474">
    <property type="entry name" value="alpha/beta-Hydrolases"/>
    <property type="match status" value="1"/>
</dbReference>
<comment type="similarity">
    <text evidence="2 10">Belongs to the GPI inositol-deacylase family.</text>
</comment>
<dbReference type="InterPro" id="IPR029058">
    <property type="entry name" value="AB_hydrolase_fold"/>
</dbReference>
<keyword evidence="9 10" id="KW-0472">Membrane</keyword>
<dbReference type="Pfam" id="PF07819">
    <property type="entry name" value="PGAP1"/>
    <property type="match status" value="1"/>
</dbReference>
<dbReference type="Proteomes" id="UP000262825">
    <property type="component" value="Unassembled WGS sequence"/>
</dbReference>
<organism evidence="13 14">
    <name type="scientific">Saccharomycodes ludwigii</name>
    <dbReference type="NCBI Taxonomy" id="36035"/>
    <lineage>
        <taxon>Eukaryota</taxon>
        <taxon>Fungi</taxon>
        <taxon>Dikarya</taxon>
        <taxon>Ascomycota</taxon>
        <taxon>Saccharomycotina</taxon>
        <taxon>Saccharomycetes</taxon>
        <taxon>Saccharomycodales</taxon>
        <taxon>Saccharomycodaceae</taxon>
        <taxon>Saccharomycodes</taxon>
    </lineage>
</organism>
<comment type="function">
    <text evidence="10">Involved in inositol deacylation of GPI-anchored proteins which plays important roles in the quality control and ER-associated degradation of GPI-anchored proteins.</text>
</comment>
<dbReference type="GO" id="GO:0006505">
    <property type="term" value="P:GPI anchor metabolic process"/>
    <property type="evidence" value="ECO:0007669"/>
    <property type="project" value="TreeGrafter"/>
</dbReference>
<evidence type="ECO:0000256" key="4">
    <source>
        <dbReference type="ARBA" id="ARBA00022692"/>
    </source>
</evidence>
<evidence type="ECO:0000256" key="7">
    <source>
        <dbReference type="ARBA" id="ARBA00022927"/>
    </source>
</evidence>
<dbReference type="VEuPathDB" id="FungiDB:SCODWIG_00801"/>